<dbReference type="CDD" id="cd16913">
    <property type="entry name" value="YkuD_like"/>
    <property type="match status" value="1"/>
</dbReference>
<feature type="domain" description="L,D-TPase catalytic" evidence="1">
    <location>
        <begin position="69"/>
        <end position="218"/>
    </location>
</feature>
<name>A0A2S5A3R5_9SPHI</name>
<dbReference type="InterPro" id="IPR005490">
    <property type="entry name" value="LD_TPept_cat_dom"/>
</dbReference>
<comment type="caution">
    <text evidence="2">The sequence shown here is derived from an EMBL/GenBank/DDBJ whole genome shotgun (WGS) entry which is preliminary data.</text>
</comment>
<evidence type="ECO:0000259" key="1">
    <source>
        <dbReference type="Pfam" id="PF03734"/>
    </source>
</evidence>
<evidence type="ECO:0000313" key="2">
    <source>
        <dbReference type="EMBL" id="POY37164.1"/>
    </source>
</evidence>
<dbReference type="GO" id="GO:0016740">
    <property type="term" value="F:transferase activity"/>
    <property type="evidence" value="ECO:0007669"/>
    <property type="project" value="InterPro"/>
</dbReference>
<organism evidence="2 3">
    <name type="scientific">Solitalea longa</name>
    <dbReference type="NCBI Taxonomy" id="2079460"/>
    <lineage>
        <taxon>Bacteria</taxon>
        <taxon>Pseudomonadati</taxon>
        <taxon>Bacteroidota</taxon>
        <taxon>Sphingobacteriia</taxon>
        <taxon>Sphingobacteriales</taxon>
        <taxon>Sphingobacteriaceae</taxon>
        <taxon>Solitalea</taxon>
    </lineage>
</organism>
<gene>
    <name evidence="2" type="ORF">C3K47_08900</name>
</gene>
<keyword evidence="3" id="KW-1185">Reference proteome</keyword>
<dbReference type="PANTHER" id="PTHR38589:SF1">
    <property type="entry name" value="BLR0621 PROTEIN"/>
    <property type="match status" value="1"/>
</dbReference>
<reference evidence="2 3" key="1">
    <citation type="submission" date="2018-01" db="EMBL/GenBank/DDBJ databases">
        <authorList>
            <person name="Gaut B.S."/>
            <person name="Morton B.R."/>
            <person name="Clegg M.T."/>
            <person name="Duvall M.R."/>
        </authorList>
    </citation>
    <scope>NUCLEOTIDE SEQUENCE [LARGE SCALE GENOMIC DNA]</scope>
    <source>
        <strain evidence="2 3">HR-AV</strain>
    </source>
</reference>
<dbReference type="RefSeq" id="WP_103788774.1">
    <property type="nucleotide sequence ID" value="NZ_PQVF01000005.1"/>
</dbReference>
<accession>A0A2S5A3R5</accession>
<evidence type="ECO:0000313" key="3">
    <source>
        <dbReference type="Proteomes" id="UP000236893"/>
    </source>
</evidence>
<proteinExistence type="predicted"/>
<dbReference type="EMBL" id="PQVF01000005">
    <property type="protein sequence ID" value="POY37164.1"/>
    <property type="molecule type" value="Genomic_DNA"/>
</dbReference>
<dbReference type="PANTHER" id="PTHR38589">
    <property type="entry name" value="BLR0621 PROTEIN"/>
    <property type="match status" value="1"/>
</dbReference>
<dbReference type="Proteomes" id="UP000236893">
    <property type="component" value="Unassembled WGS sequence"/>
</dbReference>
<dbReference type="Pfam" id="PF03734">
    <property type="entry name" value="YkuD"/>
    <property type="match status" value="1"/>
</dbReference>
<dbReference type="AlphaFoldDB" id="A0A2S5A3R5"/>
<dbReference type="OrthoDB" id="186490at2"/>
<protein>
    <recommendedName>
        <fullName evidence="1">L,D-TPase catalytic domain-containing protein</fullName>
    </recommendedName>
</protein>
<sequence>MKKIIPLVFWSIIGLTMQVKAQKIDLTKQFNTRQILVVTAANWDTVDAKLNVFEWNNKSWQLKFADIPVTLGRTGLAWGKGLQKDELNVGEQKKEGDGKSPAGIFSLGGLFGYEDISAKMQFLKVTPSTFCVDDQTSAYYNQITDTTKTQKTWNSAEEMRRNDDLYKYGVFVNYNTEPIVAGAGSCIFMHIWRGAGRPTAGCTAMTEENMLKLFSILDAEKKPLLIQMPRNEYEKLRNSYQLPDLH</sequence>